<evidence type="ECO:0000313" key="4">
    <source>
        <dbReference type="Proteomes" id="UP000239899"/>
    </source>
</evidence>
<reference evidence="3 4" key="1">
    <citation type="journal article" date="2018" name="Plant J.">
        <title>Genome sequences of Chlorella sorokiniana UTEX 1602 and Micractinium conductrix SAG 241.80: implications to maltose excretion by a green alga.</title>
        <authorList>
            <person name="Arriola M.B."/>
            <person name="Velmurugan N."/>
            <person name="Zhang Y."/>
            <person name="Plunkett M.H."/>
            <person name="Hondzo H."/>
            <person name="Barney B.M."/>
        </authorList>
    </citation>
    <scope>NUCLEOTIDE SEQUENCE [LARGE SCALE GENOMIC DNA]</scope>
    <source>
        <strain evidence="4">UTEX 1602</strain>
    </source>
</reference>
<feature type="compositionally biased region" description="Low complexity" evidence="1">
    <location>
        <begin position="43"/>
        <end position="61"/>
    </location>
</feature>
<protein>
    <submittedName>
        <fullName evidence="3">Uncharacterized protein</fullName>
    </submittedName>
</protein>
<evidence type="ECO:0000256" key="1">
    <source>
        <dbReference type="SAM" id="MobiDB-lite"/>
    </source>
</evidence>
<dbReference type="Proteomes" id="UP000239899">
    <property type="component" value="Unassembled WGS sequence"/>
</dbReference>
<evidence type="ECO:0000256" key="2">
    <source>
        <dbReference type="SAM" id="Phobius"/>
    </source>
</evidence>
<feature type="region of interest" description="Disordered" evidence="1">
    <location>
        <begin position="28"/>
        <end position="74"/>
    </location>
</feature>
<keyword evidence="2" id="KW-0472">Membrane</keyword>
<proteinExistence type="predicted"/>
<dbReference type="AlphaFoldDB" id="A0A2P6TYV1"/>
<feature type="transmembrane region" description="Helical" evidence="2">
    <location>
        <begin position="175"/>
        <end position="198"/>
    </location>
</feature>
<name>A0A2P6TYV1_CHLSO</name>
<evidence type="ECO:0000313" key="3">
    <source>
        <dbReference type="EMBL" id="PRW59241.1"/>
    </source>
</evidence>
<gene>
    <name evidence="3" type="ORF">C2E21_2530</name>
</gene>
<organism evidence="3 4">
    <name type="scientific">Chlorella sorokiniana</name>
    <name type="common">Freshwater green alga</name>
    <dbReference type="NCBI Taxonomy" id="3076"/>
    <lineage>
        <taxon>Eukaryota</taxon>
        <taxon>Viridiplantae</taxon>
        <taxon>Chlorophyta</taxon>
        <taxon>core chlorophytes</taxon>
        <taxon>Trebouxiophyceae</taxon>
        <taxon>Chlorellales</taxon>
        <taxon>Chlorellaceae</taxon>
        <taxon>Chlorella clade</taxon>
        <taxon>Chlorella</taxon>
    </lineage>
</organism>
<comment type="caution">
    <text evidence="3">The sequence shown here is derived from an EMBL/GenBank/DDBJ whole genome shotgun (WGS) entry which is preliminary data.</text>
</comment>
<keyword evidence="2" id="KW-0812">Transmembrane</keyword>
<keyword evidence="2" id="KW-1133">Transmembrane helix</keyword>
<accession>A0A2P6TYV1</accession>
<sequence>MAALSCTTARGMAPACTVQRPMAPRFRRTAARTPSHGRGWLQAAAAPPGSRARSAVAAASSGSGGGSEAARQVGPAPPEQAAWLAPVNFIFGAAVRRLLFPCLLLAAGTWQRSIAALALLVMPWLMASSYKQLAIEAQFDVERMCSKKPLAEVLEELRSEYAVVKRRCRINMAALAFAAGTLALLAAVAEALSPSSVANMLSDAARLLGDVREGYHSVHSYGSLGAGVFAGIILMQFVSPAAKHAIELWRVHTLKSAAERRYASEVQAGTELEGTTP</sequence>
<dbReference type="EMBL" id="LHPG02000004">
    <property type="protein sequence ID" value="PRW59241.1"/>
    <property type="molecule type" value="Genomic_DNA"/>
</dbReference>
<keyword evidence="4" id="KW-1185">Reference proteome</keyword>
<feature type="transmembrane region" description="Helical" evidence="2">
    <location>
        <begin position="218"/>
        <end position="238"/>
    </location>
</feature>